<keyword evidence="5" id="KW-1185">Reference proteome</keyword>
<protein>
    <submittedName>
        <fullName evidence="1">Uncharacterized protein</fullName>
    </submittedName>
</protein>
<proteinExistence type="predicted"/>
<dbReference type="AlphaFoldDB" id="A0A6A3L1B8"/>
<evidence type="ECO:0000313" key="4">
    <source>
        <dbReference type="Proteomes" id="UP000429607"/>
    </source>
</evidence>
<evidence type="ECO:0000313" key="5">
    <source>
        <dbReference type="Proteomes" id="UP000434957"/>
    </source>
</evidence>
<dbReference type="Proteomes" id="UP000435112">
    <property type="component" value="Unassembled WGS sequence"/>
</dbReference>
<evidence type="ECO:0000313" key="3">
    <source>
        <dbReference type="EMBL" id="KAE9334512.1"/>
    </source>
</evidence>
<organism evidence="1 6">
    <name type="scientific">Phytophthora rubi</name>
    <dbReference type="NCBI Taxonomy" id="129364"/>
    <lineage>
        <taxon>Eukaryota</taxon>
        <taxon>Sar</taxon>
        <taxon>Stramenopiles</taxon>
        <taxon>Oomycota</taxon>
        <taxon>Peronosporomycetes</taxon>
        <taxon>Peronosporales</taxon>
        <taxon>Peronosporaceae</taxon>
        <taxon>Phytophthora</taxon>
    </lineage>
</organism>
<evidence type="ECO:0000313" key="6">
    <source>
        <dbReference type="Proteomes" id="UP000435112"/>
    </source>
</evidence>
<reference evidence="4 6" key="1">
    <citation type="submission" date="2018-09" db="EMBL/GenBank/DDBJ databases">
        <title>Genomic investigation of the strawberry pathogen Phytophthora fragariae indicates pathogenicity is determined by transcriptional variation in three key races.</title>
        <authorList>
            <person name="Adams T.M."/>
            <person name="Armitage A.D."/>
            <person name="Sobczyk M.K."/>
            <person name="Bates H.J."/>
            <person name="Dunwell J.M."/>
            <person name="Nellist C.F."/>
            <person name="Harrison R.J."/>
        </authorList>
    </citation>
    <scope>NUCLEOTIDE SEQUENCE [LARGE SCALE GENOMIC DNA]</scope>
    <source>
        <strain evidence="2 4">SCRP249</strain>
        <strain evidence="1 6">SCRP324</strain>
        <strain evidence="3 5">SCRP333</strain>
    </source>
</reference>
<accession>A0A6A3L1B8</accession>
<dbReference type="Proteomes" id="UP000434957">
    <property type="component" value="Unassembled WGS sequence"/>
</dbReference>
<evidence type="ECO:0000313" key="2">
    <source>
        <dbReference type="EMBL" id="KAE9028581.1"/>
    </source>
</evidence>
<dbReference type="EMBL" id="QXFV01000730">
    <property type="protein sequence ID" value="KAE9028581.1"/>
    <property type="molecule type" value="Genomic_DNA"/>
</dbReference>
<gene>
    <name evidence="2" type="ORF">PR001_g11699</name>
    <name evidence="1" type="ORF">PR002_g15007</name>
    <name evidence="3" type="ORF">PR003_g13481</name>
</gene>
<dbReference type="Proteomes" id="UP000429607">
    <property type="component" value="Unassembled WGS sequence"/>
</dbReference>
<name>A0A6A3L1B8_9STRA</name>
<evidence type="ECO:0000313" key="1">
    <source>
        <dbReference type="EMBL" id="KAE9011678.1"/>
    </source>
</evidence>
<dbReference type="EMBL" id="QXFT01000853">
    <property type="protein sequence ID" value="KAE9334512.1"/>
    <property type="molecule type" value="Genomic_DNA"/>
</dbReference>
<sequence>MARLALMICLSAETGQFCLSPDPCTVLQSPLPNWPFLAPSRPIVTDVAMVASVVLPSLSEKKLFRSLRQ</sequence>
<dbReference type="EMBL" id="QXFU01001068">
    <property type="protein sequence ID" value="KAE9011678.1"/>
    <property type="molecule type" value="Genomic_DNA"/>
</dbReference>
<comment type="caution">
    <text evidence="1">The sequence shown here is derived from an EMBL/GenBank/DDBJ whole genome shotgun (WGS) entry which is preliminary data.</text>
</comment>